<protein>
    <submittedName>
        <fullName evidence="1">Uncharacterized protein</fullName>
    </submittedName>
</protein>
<name>A0A7Z2JG69_9BURK</name>
<organism evidence="1 2">
    <name type="scientific">Paraburkholderia acidisoli</name>
    <dbReference type="NCBI Taxonomy" id="2571748"/>
    <lineage>
        <taxon>Bacteria</taxon>
        <taxon>Pseudomonadati</taxon>
        <taxon>Pseudomonadota</taxon>
        <taxon>Betaproteobacteria</taxon>
        <taxon>Burkholderiales</taxon>
        <taxon>Burkholderiaceae</taxon>
        <taxon>Paraburkholderia</taxon>
    </lineage>
</organism>
<dbReference type="AlphaFoldDB" id="A0A7Z2JG69"/>
<evidence type="ECO:0000313" key="2">
    <source>
        <dbReference type="Proteomes" id="UP000433577"/>
    </source>
</evidence>
<keyword evidence="2" id="KW-1185">Reference proteome</keyword>
<dbReference type="KEGG" id="pacs:FAZ98_11010"/>
<gene>
    <name evidence="1" type="ORF">FAZ98_11010</name>
</gene>
<dbReference type="RefSeq" id="WP_158951242.1">
    <property type="nucleotide sequence ID" value="NZ_CP046913.1"/>
</dbReference>
<proteinExistence type="predicted"/>
<dbReference type="EMBL" id="CP046913">
    <property type="protein sequence ID" value="QGZ62214.1"/>
    <property type="molecule type" value="Genomic_DNA"/>
</dbReference>
<accession>A0A7Z2JG69</accession>
<sequence>MRFASCAEANLIIGKVRAVVLSPGRHAGGPLVRFEFFDISPSAKPHGSVERQFVSSRLTASPRYLFDRNANVFIRAKRGRDFAAQPPD</sequence>
<evidence type="ECO:0000313" key="1">
    <source>
        <dbReference type="EMBL" id="QGZ62214.1"/>
    </source>
</evidence>
<reference evidence="1 2" key="1">
    <citation type="submission" date="2019-12" db="EMBL/GenBank/DDBJ databases">
        <title>Paraburkholderia acidiphila 7Q-K02 sp. nov and Paraburkholderia acidisoli DHF22 sp. nov., two strains isolated from forest soil.</title>
        <authorList>
            <person name="Gao Z."/>
            <person name="Qiu L."/>
        </authorList>
    </citation>
    <scope>NUCLEOTIDE SEQUENCE [LARGE SCALE GENOMIC DNA]</scope>
    <source>
        <strain evidence="1 2">DHF22</strain>
    </source>
</reference>
<dbReference type="Proteomes" id="UP000433577">
    <property type="component" value="Chromosome 1"/>
</dbReference>